<proteinExistence type="predicted"/>
<dbReference type="PANTHER" id="PTHR12830">
    <property type="entry name" value="ANAPHASE-PROMOTING COMPLEX SUBUNIT 5"/>
    <property type="match status" value="1"/>
</dbReference>
<dbReference type="GO" id="GO:0005680">
    <property type="term" value="C:anaphase-promoting complex"/>
    <property type="evidence" value="ECO:0007669"/>
    <property type="project" value="InterPro"/>
</dbReference>
<keyword evidence="4" id="KW-0131">Cell cycle</keyword>
<keyword evidence="6" id="KW-1185">Reference proteome</keyword>
<evidence type="ECO:0000256" key="2">
    <source>
        <dbReference type="ARBA" id="ARBA00022776"/>
    </source>
</evidence>
<evidence type="ECO:0000256" key="4">
    <source>
        <dbReference type="ARBA" id="ARBA00023306"/>
    </source>
</evidence>
<dbReference type="Proteomes" id="UP000036987">
    <property type="component" value="Unassembled WGS sequence"/>
</dbReference>
<evidence type="ECO:0000256" key="3">
    <source>
        <dbReference type="ARBA" id="ARBA00022786"/>
    </source>
</evidence>
<protein>
    <submittedName>
        <fullName evidence="5">Uncharacterized protein</fullName>
    </submittedName>
</protein>
<dbReference type="AlphaFoldDB" id="A0A0K9Q486"/>
<accession>A0A0K9Q486</accession>
<evidence type="ECO:0000313" key="5">
    <source>
        <dbReference type="EMBL" id="KMZ75270.1"/>
    </source>
</evidence>
<dbReference type="OMA" id="MTFENIC"/>
<evidence type="ECO:0000313" key="6">
    <source>
        <dbReference type="Proteomes" id="UP000036987"/>
    </source>
</evidence>
<name>A0A0K9Q486_ZOSMR</name>
<keyword evidence="1" id="KW-0132">Cell division</keyword>
<sequence>MVFTEITSKSGFALTPHKVAMCHLIKIFVHPAETAVPMPFVSIADQNRLGLLLFSLTRYCDDFVELPLLGLINQLKGINDKGDFLTKWESQTMIDRLRVHTSPDHLYIFFNSLKAVLAPVIGMHYDDRDDRIFLDPTSQLGVFLRSCILAFNTMTFENICHLLTNIRTYCSITTEYDLADEEYNESRLRDFLENEDPDPDFADSDKYIHEFEAGTSASDSSFYIQAPKPLYGFVEGEGSIKYYISIVFL</sequence>
<keyword evidence="3" id="KW-0833">Ubl conjugation pathway</keyword>
<dbReference type="InterPro" id="IPR037679">
    <property type="entry name" value="Apc5"/>
</dbReference>
<keyword evidence="2" id="KW-0498">Mitosis</keyword>
<comment type="caution">
    <text evidence="5">The sequence shown here is derived from an EMBL/GenBank/DDBJ whole genome shotgun (WGS) entry which is preliminary data.</text>
</comment>
<gene>
    <name evidence="5" type="ORF">ZOSMA_117G00900</name>
</gene>
<organism evidence="5 6">
    <name type="scientific">Zostera marina</name>
    <name type="common">Eelgrass</name>
    <dbReference type="NCBI Taxonomy" id="29655"/>
    <lineage>
        <taxon>Eukaryota</taxon>
        <taxon>Viridiplantae</taxon>
        <taxon>Streptophyta</taxon>
        <taxon>Embryophyta</taxon>
        <taxon>Tracheophyta</taxon>
        <taxon>Spermatophyta</taxon>
        <taxon>Magnoliopsida</taxon>
        <taxon>Liliopsida</taxon>
        <taxon>Zosteraceae</taxon>
        <taxon>Zostera</taxon>
    </lineage>
</organism>
<dbReference type="OrthoDB" id="696225at2759"/>
<dbReference type="PANTHER" id="PTHR12830:SF9">
    <property type="entry name" value="ANAPHASE-PROMOTING COMPLEX SUBUNIT 5"/>
    <property type="match status" value="1"/>
</dbReference>
<dbReference type="STRING" id="29655.A0A0K9Q486"/>
<reference evidence="6" key="1">
    <citation type="journal article" date="2016" name="Nature">
        <title>The genome of the seagrass Zostera marina reveals angiosperm adaptation to the sea.</title>
        <authorList>
            <person name="Olsen J.L."/>
            <person name="Rouze P."/>
            <person name="Verhelst B."/>
            <person name="Lin Y.-C."/>
            <person name="Bayer T."/>
            <person name="Collen J."/>
            <person name="Dattolo E."/>
            <person name="De Paoli E."/>
            <person name="Dittami S."/>
            <person name="Maumus F."/>
            <person name="Michel G."/>
            <person name="Kersting A."/>
            <person name="Lauritano C."/>
            <person name="Lohaus R."/>
            <person name="Toepel M."/>
            <person name="Tonon T."/>
            <person name="Vanneste K."/>
            <person name="Amirebrahimi M."/>
            <person name="Brakel J."/>
            <person name="Bostroem C."/>
            <person name="Chovatia M."/>
            <person name="Grimwood J."/>
            <person name="Jenkins J.W."/>
            <person name="Jueterbock A."/>
            <person name="Mraz A."/>
            <person name="Stam W.T."/>
            <person name="Tice H."/>
            <person name="Bornberg-Bauer E."/>
            <person name="Green P.J."/>
            <person name="Pearson G.A."/>
            <person name="Procaccini G."/>
            <person name="Duarte C.M."/>
            <person name="Schmutz J."/>
            <person name="Reusch T.B.H."/>
            <person name="Van de Peer Y."/>
        </authorList>
    </citation>
    <scope>NUCLEOTIDE SEQUENCE [LARGE SCALE GENOMIC DNA]</scope>
    <source>
        <strain evidence="6">cv. Finnish</strain>
    </source>
</reference>
<dbReference type="EMBL" id="LFYR01000192">
    <property type="protein sequence ID" value="KMZ75270.1"/>
    <property type="molecule type" value="Genomic_DNA"/>
</dbReference>
<evidence type="ECO:0000256" key="1">
    <source>
        <dbReference type="ARBA" id="ARBA00022618"/>
    </source>
</evidence>
<dbReference type="GO" id="GO:0051301">
    <property type="term" value="P:cell division"/>
    <property type="evidence" value="ECO:0007669"/>
    <property type="project" value="UniProtKB-KW"/>
</dbReference>